<dbReference type="EMBL" id="BARV01036528">
    <property type="protein sequence ID" value="GAI54878.1"/>
    <property type="molecule type" value="Genomic_DNA"/>
</dbReference>
<accession>X1PG85</accession>
<name>X1PG85_9ZZZZ</name>
<reference evidence="1" key="1">
    <citation type="journal article" date="2014" name="Front. Microbiol.">
        <title>High frequency of phylogenetically diverse reductive dehalogenase-homologous genes in deep subseafloor sedimentary metagenomes.</title>
        <authorList>
            <person name="Kawai M."/>
            <person name="Futagami T."/>
            <person name="Toyoda A."/>
            <person name="Takaki Y."/>
            <person name="Nishi S."/>
            <person name="Hori S."/>
            <person name="Arai W."/>
            <person name="Tsubouchi T."/>
            <person name="Morono Y."/>
            <person name="Uchiyama I."/>
            <person name="Ito T."/>
            <person name="Fujiyama A."/>
            <person name="Inagaki F."/>
            <person name="Takami H."/>
        </authorList>
    </citation>
    <scope>NUCLEOTIDE SEQUENCE</scope>
    <source>
        <strain evidence="1">Expedition CK06-06</strain>
    </source>
</reference>
<evidence type="ECO:0000313" key="1">
    <source>
        <dbReference type="EMBL" id="GAI54878.1"/>
    </source>
</evidence>
<organism evidence="1">
    <name type="scientific">marine sediment metagenome</name>
    <dbReference type="NCBI Taxonomy" id="412755"/>
    <lineage>
        <taxon>unclassified sequences</taxon>
        <taxon>metagenomes</taxon>
        <taxon>ecological metagenomes</taxon>
    </lineage>
</organism>
<proteinExistence type="predicted"/>
<protein>
    <submittedName>
        <fullName evidence="1">Uncharacterized protein</fullName>
    </submittedName>
</protein>
<sequence length="66" mass="7464">MILNADLLAAEITEQNDRLRHLCSMHRNWVAAPVKDFVTAGGPTDSLCRFEYADPELLLHCRVVLI</sequence>
<dbReference type="AlphaFoldDB" id="X1PG85"/>
<comment type="caution">
    <text evidence="1">The sequence shown here is derived from an EMBL/GenBank/DDBJ whole genome shotgun (WGS) entry which is preliminary data.</text>
</comment>
<gene>
    <name evidence="1" type="ORF">S06H3_56746</name>
</gene>